<feature type="region of interest" description="Disordered" evidence="1">
    <location>
        <begin position="191"/>
        <end position="212"/>
    </location>
</feature>
<organism evidence="2 3">
    <name type="scientific">Scophthalmus maximus</name>
    <name type="common">Turbot</name>
    <name type="synonym">Psetta maxima</name>
    <dbReference type="NCBI Taxonomy" id="52904"/>
    <lineage>
        <taxon>Eukaryota</taxon>
        <taxon>Metazoa</taxon>
        <taxon>Chordata</taxon>
        <taxon>Craniata</taxon>
        <taxon>Vertebrata</taxon>
        <taxon>Euteleostomi</taxon>
        <taxon>Actinopterygii</taxon>
        <taxon>Neopterygii</taxon>
        <taxon>Teleostei</taxon>
        <taxon>Neoteleostei</taxon>
        <taxon>Acanthomorphata</taxon>
        <taxon>Carangaria</taxon>
        <taxon>Pleuronectiformes</taxon>
        <taxon>Pleuronectoidei</taxon>
        <taxon>Scophthalmidae</taxon>
        <taxon>Scophthalmus</taxon>
    </lineage>
</organism>
<reference evidence="2 3" key="1">
    <citation type="submission" date="2017-12" db="EMBL/GenBank/DDBJ databases">
        <title>Integrating genomic resources of turbot (Scophthalmus maximus) in depth evaluation of genetic and physical mapping variation across individuals.</title>
        <authorList>
            <person name="Martinez P."/>
        </authorList>
    </citation>
    <scope>NUCLEOTIDE SEQUENCE [LARGE SCALE GENOMIC DNA]</scope>
</reference>
<dbReference type="AlphaFoldDB" id="A0A2U9BAF3"/>
<feature type="non-terminal residue" evidence="2">
    <location>
        <position position="250"/>
    </location>
</feature>
<gene>
    <name evidence="2" type="ORF">SMAX5B_004398</name>
</gene>
<name>A0A2U9BAF3_SCOMX</name>
<protein>
    <submittedName>
        <fullName evidence="2">Putative sperm-associated antigen 17-like</fullName>
    </submittedName>
</protein>
<dbReference type="PANTHER" id="PTHR21963:SF1">
    <property type="entry name" value="SPERM-ASSOCIATED ANTIGEN 17"/>
    <property type="match status" value="1"/>
</dbReference>
<evidence type="ECO:0000313" key="2">
    <source>
        <dbReference type="EMBL" id="AWP00928.1"/>
    </source>
</evidence>
<evidence type="ECO:0000256" key="1">
    <source>
        <dbReference type="SAM" id="MobiDB-lite"/>
    </source>
</evidence>
<accession>A0A2U9BAF3</accession>
<dbReference type="GO" id="GO:0005576">
    <property type="term" value="C:extracellular region"/>
    <property type="evidence" value="ECO:0007669"/>
    <property type="project" value="GOC"/>
</dbReference>
<sequence>MAPKKGSAKKAAAAPNKNWEAGLATAQLEEESWRACVCLVVGSSGEDEELMEALALAVQRPQRQLFTLLTWDNTLTKIHELGNPKTKKPDDVPMFYEVTESAMLLLDAGEEIPCDLMAKILKFQLLDIKARDQQRRAAKQANDEPDDGPQHYVLVLGFYQPQLLGLLDAIGVHVANVIKLCSEHRKTCEVRQEQQRTSEGNEQSQSMSPDLDAETKLSTDVDMRYYSNLLDLVPPEACSVPLILHCVLEQ</sequence>
<dbReference type="InterPro" id="IPR026173">
    <property type="entry name" value="SPAG17"/>
</dbReference>
<feature type="compositionally biased region" description="Polar residues" evidence="1">
    <location>
        <begin position="197"/>
        <end position="208"/>
    </location>
</feature>
<dbReference type="PANTHER" id="PTHR21963">
    <property type="entry name" value="PF6"/>
    <property type="match status" value="1"/>
</dbReference>
<evidence type="ECO:0000313" key="3">
    <source>
        <dbReference type="Proteomes" id="UP000246464"/>
    </source>
</evidence>
<keyword evidence="3" id="KW-1185">Reference proteome</keyword>
<proteinExistence type="predicted"/>
<dbReference type="GO" id="GO:1904158">
    <property type="term" value="P:axonemal central apparatus assembly"/>
    <property type="evidence" value="ECO:0007669"/>
    <property type="project" value="TreeGrafter"/>
</dbReference>
<dbReference type="EMBL" id="CP026246">
    <property type="protein sequence ID" value="AWP00928.1"/>
    <property type="molecule type" value="Genomic_DNA"/>
</dbReference>
<dbReference type="GO" id="GO:0003351">
    <property type="term" value="P:epithelial cilium movement involved in extracellular fluid movement"/>
    <property type="evidence" value="ECO:0007669"/>
    <property type="project" value="TreeGrafter"/>
</dbReference>
<dbReference type="GO" id="GO:1990716">
    <property type="term" value="C:axonemal central apparatus"/>
    <property type="evidence" value="ECO:0007669"/>
    <property type="project" value="TreeGrafter"/>
</dbReference>
<dbReference type="Proteomes" id="UP000246464">
    <property type="component" value="Chromosome 4"/>
</dbReference>